<dbReference type="Gene3D" id="1.10.132.70">
    <property type="match status" value="1"/>
</dbReference>
<organism evidence="16 17">
    <name type="scientific">Salvia divinorum</name>
    <name type="common">Maria pastora</name>
    <name type="synonym">Diviner's sage</name>
    <dbReference type="NCBI Taxonomy" id="28513"/>
    <lineage>
        <taxon>Eukaryota</taxon>
        <taxon>Viridiplantae</taxon>
        <taxon>Streptophyta</taxon>
        <taxon>Embryophyta</taxon>
        <taxon>Tracheophyta</taxon>
        <taxon>Spermatophyta</taxon>
        <taxon>Magnoliopsida</taxon>
        <taxon>eudicotyledons</taxon>
        <taxon>Gunneridae</taxon>
        <taxon>Pentapetalae</taxon>
        <taxon>asterids</taxon>
        <taxon>lamiids</taxon>
        <taxon>Lamiales</taxon>
        <taxon>Lamiaceae</taxon>
        <taxon>Nepetoideae</taxon>
        <taxon>Mentheae</taxon>
        <taxon>Salviinae</taxon>
        <taxon>Salvia</taxon>
        <taxon>Salvia subgen. Calosphace</taxon>
    </lineage>
</organism>
<keyword evidence="6 13" id="KW-0548">Nucleotidyltransferase</keyword>
<dbReference type="InterPro" id="IPR049139">
    <property type="entry name" value="TERT_C"/>
</dbReference>
<dbReference type="PANTHER" id="PTHR12066:SF0">
    <property type="entry name" value="TELOMERASE REVERSE TRANSCRIPTASE"/>
    <property type="match status" value="1"/>
</dbReference>
<comment type="caution">
    <text evidence="16">The sequence shown here is derived from an EMBL/GenBank/DDBJ whole genome shotgun (WGS) entry which is preliminary data.</text>
</comment>
<dbReference type="PANTHER" id="PTHR12066">
    <property type="entry name" value="TELOMERASE REVERSE TRANSCRIPTASE"/>
    <property type="match status" value="1"/>
</dbReference>
<evidence type="ECO:0000313" key="17">
    <source>
        <dbReference type="Proteomes" id="UP001567538"/>
    </source>
</evidence>
<dbReference type="GO" id="GO:0000781">
    <property type="term" value="C:chromosome, telomeric region"/>
    <property type="evidence" value="ECO:0007669"/>
    <property type="project" value="UniProtKB-SubCell"/>
</dbReference>
<dbReference type="GO" id="GO:0003720">
    <property type="term" value="F:telomerase activity"/>
    <property type="evidence" value="ECO:0007669"/>
    <property type="project" value="UniProtKB-ARBA"/>
</dbReference>
<dbReference type="PROSITE" id="PS50878">
    <property type="entry name" value="RT_POL"/>
    <property type="match status" value="1"/>
</dbReference>
<evidence type="ECO:0000256" key="5">
    <source>
        <dbReference type="ARBA" id="ARBA00022679"/>
    </source>
</evidence>
<feature type="compositionally biased region" description="Basic and acidic residues" evidence="14">
    <location>
        <begin position="208"/>
        <end position="218"/>
    </location>
</feature>
<accession>A0ABD1H5Z2</accession>
<dbReference type="Pfam" id="PF12009">
    <property type="entry name" value="Telomerase_RBD"/>
    <property type="match status" value="1"/>
</dbReference>
<reference evidence="16 17" key="1">
    <citation type="submission" date="2024-06" db="EMBL/GenBank/DDBJ databases">
        <title>A chromosome level genome sequence of Diviner's sage (Salvia divinorum).</title>
        <authorList>
            <person name="Ford S.A."/>
            <person name="Ro D.-K."/>
            <person name="Ness R.W."/>
            <person name="Phillips M.A."/>
        </authorList>
    </citation>
    <scope>NUCLEOTIDE SEQUENCE [LARGE SCALE GENOMIC DNA]</scope>
    <source>
        <strain evidence="16">SAF-2024a</strain>
        <tissue evidence="16">Leaf</tissue>
    </source>
</reference>
<evidence type="ECO:0000256" key="10">
    <source>
        <dbReference type="ARBA" id="ARBA00022918"/>
    </source>
</evidence>
<dbReference type="EMBL" id="JBEAFC010000007">
    <property type="protein sequence ID" value="KAL1551836.1"/>
    <property type="molecule type" value="Genomic_DNA"/>
</dbReference>
<keyword evidence="17" id="KW-1185">Reference proteome</keyword>
<protein>
    <recommendedName>
        <fullName evidence="3 13">Telomerase reverse transcriptase</fullName>
        <ecNumber evidence="2 13">2.7.7.49</ecNumber>
    </recommendedName>
    <alternativeName>
        <fullName evidence="13">Telomerase catalytic subunit</fullName>
    </alternativeName>
</protein>
<evidence type="ECO:0000256" key="4">
    <source>
        <dbReference type="ARBA" id="ARBA00022454"/>
    </source>
</evidence>
<evidence type="ECO:0000313" key="16">
    <source>
        <dbReference type="EMBL" id="KAL1551836.1"/>
    </source>
</evidence>
<dbReference type="Gene3D" id="3.30.70.2630">
    <property type="match status" value="1"/>
</dbReference>
<dbReference type="GO" id="GO:0046872">
    <property type="term" value="F:metal ion binding"/>
    <property type="evidence" value="ECO:0007669"/>
    <property type="project" value="UniProtKB-KW"/>
</dbReference>
<evidence type="ECO:0000256" key="6">
    <source>
        <dbReference type="ARBA" id="ARBA00022695"/>
    </source>
</evidence>
<keyword evidence="9 13" id="KW-0779">Telomere</keyword>
<evidence type="ECO:0000259" key="15">
    <source>
        <dbReference type="PROSITE" id="PS50878"/>
    </source>
</evidence>
<evidence type="ECO:0000256" key="13">
    <source>
        <dbReference type="RuleBase" id="RU365061"/>
    </source>
</evidence>
<evidence type="ECO:0000256" key="1">
    <source>
        <dbReference type="ARBA" id="ARBA00008001"/>
    </source>
</evidence>
<evidence type="ECO:0000256" key="2">
    <source>
        <dbReference type="ARBA" id="ARBA00012493"/>
    </source>
</evidence>
<evidence type="ECO:0000256" key="11">
    <source>
        <dbReference type="ARBA" id="ARBA00023242"/>
    </source>
</evidence>
<evidence type="ECO:0000256" key="12">
    <source>
        <dbReference type="ARBA" id="ARBA00048173"/>
    </source>
</evidence>
<comment type="similarity">
    <text evidence="1 13">Belongs to the reverse transcriptase family. Telomerase subfamily.</text>
</comment>
<dbReference type="AlphaFoldDB" id="A0ABD1H5Z2"/>
<dbReference type="Gene3D" id="1.10.357.90">
    <property type="match status" value="1"/>
</dbReference>
<keyword evidence="7 13" id="KW-0479">Metal-binding</keyword>
<feature type="domain" description="Reverse transcriptase" evidence="15">
    <location>
        <begin position="646"/>
        <end position="1024"/>
    </location>
</feature>
<keyword evidence="11 13" id="KW-0539">Nucleus</keyword>
<keyword evidence="5 13" id="KW-0808">Transferase</keyword>
<evidence type="ECO:0000256" key="7">
    <source>
        <dbReference type="ARBA" id="ARBA00022723"/>
    </source>
</evidence>
<dbReference type="InterPro" id="IPR000477">
    <property type="entry name" value="RT_dom"/>
</dbReference>
<evidence type="ECO:0000256" key="3">
    <source>
        <dbReference type="ARBA" id="ARBA00016182"/>
    </source>
</evidence>
<dbReference type="InterPro" id="IPR021891">
    <property type="entry name" value="Telomerase_RBD"/>
</dbReference>
<dbReference type="CDD" id="cd01648">
    <property type="entry name" value="TERT"/>
    <property type="match status" value="1"/>
</dbReference>
<dbReference type="SMART" id="SM00975">
    <property type="entry name" value="Telomerase_RBD"/>
    <property type="match status" value="1"/>
</dbReference>
<dbReference type="PRINTS" id="PR01365">
    <property type="entry name" value="TELOMERASERT"/>
</dbReference>
<keyword evidence="10 13" id="KW-0695">RNA-directed DNA polymerase</keyword>
<keyword evidence="4 13" id="KW-0158">Chromosome</keyword>
<name>A0ABD1H5Z2_SALDI</name>
<feature type="region of interest" description="Disordered" evidence="14">
    <location>
        <begin position="280"/>
        <end position="302"/>
    </location>
</feature>
<dbReference type="InterPro" id="IPR003545">
    <property type="entry name" value="Telomerase_RT"/>
</dbReference>
<feature type="compositionally biased region" description="Basic residues" evidence="14">
    <location>
        <begin position="293"/>
        <end position="302"/>
    </location>
</feature>
<comment type="catalytic activity">
    <reaction evidence="12 13">
        <text>DNA(n) + a 2'-deoxyribonucleoside 5'-triphosphate = DNA(n+1) + diphosphate</text>
        <dbReference type="Rhea" id="RHEA:22508"/>
        <dbReference type="Rhea" id="RHEA-COMP:17339"/>
        <dbReference type="Rhea" id="RHEA-COMP:17340"/>
        <dbReference type="ChEBI" id="CHEBI:33019"/>
        <dbReference type="ChEBI" id="CHEBI:61560"/>
        <dbReference type="ChEBI" id="CHEBI:173112"/>
        <dbReference type="EC" id="2.7.7.49"/>
    </reaction>
</comment>
<evidence type="ECO:0000256" key="9">
    <source>
        <dbReference type="ARBA" id="ARBA00022895"/>
    </source>
</evidence>
<feature type="region of interest" description="Disordered" evidence="14">
    <location>
        <begin position="193"/>
        <end position="238"/>
    </location>
</feature>
<evidence type="ECO:0000256" key="8">
    <source>
        <dbReference type="ARBA" id="ARBA00022842"/>
    </source>
</evidence>
<proteinExistence type="inferred from homology"/>
<dbReference type="GO" id="GO:0005634">
    <property type="term" value="C:nucleus"/>
    <property type="evidence" value="ECO:0007669"/>
    <property type="project" value="UniProtKB-SubCell"/>
</dbReference>
<sequence length="1217" mass="139850">MAPRKRKRVPEFLRALFRDRVRSLSDTILDFIPPPPAPYSCKSHHSCLYCSGDQAMSFLVRSTDDLDYRDLLEGCFVVVSDHAPPNPVFDHRCGWSQLQIVRRTVELILLEQPTTSNLICREYDKEAQSSPAVTELTSAKWTLLLNRVGDTLMVYLLKYTSMFLPLPLNEHHQISGSPVANLCSNVPRLMPKPIAEHHPPGSNNVFEELPHTPSERNSKQNTVKPRRHIREHSWQRKRKRKLLAASGNNSICDLSLISSSSQNDIMHAWSSCVSEELPPIQIEGNSKQDTVKPRKRRRECRWRRERKRRQLAVSGMLPLLPHRGSSSTCDNLPLVPSSSQNDTGNMAPLFCYLVFQNQPRIRGNAEIDRKNIFYRMENYSSMLPWKHILYTLRPNDSGASILFNNIFAAFGPDKIYGSTPCCHTESGSPVNSTCLYSSLKVLLKKIIGETRYYRHERLLEKHCSVGSSNQDASSGAGTELEVVMVEGANAAEAEPVMGCLTHHQVGSFIWAILRRIVPSELLGESSNWRCLRSNISKFISLRRFEKFTLKECFHRLKISQFPIFSYKKNSRCCIGIPDTSRHAILECWMLWVFTHLVSPLVQANFYVTESEHEKQEVLYYRKSTWEKLMRENGCMIAGRYRQLDLTSARNILGKRSFGFSRFRLRPKSNGFRMLANLQAPSRISVATPRIQSNQNSWRRASSSRTVYRYYKSVNTVLHDVHAVLKGLREKEPEKMGSSVFDYNDVYKKLVPFLFHLKNGSSSLPDVFMVVSNVAKAFDSVNHGKLLSVMKDAICDDEYTLEKFTQVVCKDKCLKTETHVMLAHQDISTASTRMRSKFPVQSSGGIVFKKDANWNLSKEKIHSLLEEHIRRNMVQFRNKFYLQQVGIPQGSVLSTLLCSFYYGHMERNVIFPFLEKVKRSLSVTQHSSDGTSVSGGNCQTEIAAPGSESLLLRYLDDFLFISASKMQASMFFTRLERGVRDYNCCMNKEKYGLNFTMENQQGQLSNRLHTGKDNNSFLQWSGLLVNCSTLEIQADYTRYLKHHIRSTLTVSCHGKVGKILKSKLRSYLRPKCHPILYDSNINSPGVVRLNIYQNFLLCAMKFICHLSSLSILPKFHPKFLLKAIETSLRYMNMLIRRRMYSFKCADFRPRYDVKRIDVIWLGLHAYSRVLMKKHLRFKTLLCLLRAKLKAYGEVENMSSELKYAVDHVHSSALWSIKY</sequence>
<keyword evidence="8 13" id="KW-0460">Magnesium</keyword>
<dbReference type="Proteomes" id="UP001567538">
    <property type="component" value="Unassembled WGS sequence"/>
</dbReference>
<comment type="subcellular location">
    <subcellularLocation>
        <location evidence="13">Nucleus</location>
    </subcellularLocation>
    <subcellularLocation>
        <location evidence="13">Chromosome</location>
        <location evidence="13">Telomere</location>
    </subcellularLocation>
</comment>
<feature type="compositionally biased region" description="Basic residues" evidence="14">
    <location>
        <begin position="224"/>
        <end position="238"/>
    </location>
</feature>
<evidence type="ECO:0000256" key="14">
    <source>
        <dbReference type="SAM" id="MobiDB-lite"/>
    </source>
</evidence>
<dbReference type="EC" id="2.7.7.49" evidence="2 13"/>
<comment type="function">
    <text evidence="13">Telomerase is a ribonucleoprotein enzyme essential for the replication of chromosome termini in most eukaryotes. It elongates telomeres. It is a reverse transcriptase that adds simple sequence repeats to chromosome ends by copying a template sequence within the RNA component of the enzyme.</text>
</comment>
<gene>
    <name evidence="16" type="ORF">AAHA92_19630</name>
</gene>
<dbReference type="Pfam" id="PF21399">
    <property type="entry name" value="TERT_C"/>
    <property type="match status" value="1"/>
</dbReference>